<gene>
    <name evidence="3" type="ORF">A8C75_20165</name>
</gene>
<dbReference type="Gene3D" id="1.20.910.10">
    <property type="entry name" value="Heme oxygenase-like"/>
    <property type="match status" value="1"/>
</dbReference>
<reference evidence="4" key="1">
    <citation type="submission" date="2016-05" db="EMBL/GenBank/DDBJ databases">
        <authorList>
            <person name="Baek K."/>
            <person name="Yang S.-J."/>
        </authorList>
    </citation>
    <scope>NUCLEOTIDE SEQUENCE [LARGE SCALE GENOMIC DNA]</scope>
    <source>
        <strain evidence="4">ST58-10</strain>
    </source>
</reference>
<dbReference type="Proteomes" id="UP000078070">
    <property type="component" value="Chromosome"/>
</dbReference>
<dbReference type="NCBIfam" id="TIGR04306">
    <property type="entry name" value="salvage_TenA"/>
    <property type="match status" value="1"/>
</dbReference>
<dbReference type="Pfam" id="PF03070">
    <property type="entry name" value="TENA_THI-4"/>
    <property type="match status" value="1"/>
</dbReference>
<keyword evidence="1" id="KW-0784">Thiamine biosynthesis</keyword>
<comment type="similarity">
    <text evidence="1">Belongs to the TenA family.</text>
</comment>
<dbReference type="PANTHER" id="PTHR43198">
    <property type="entry name" value="BIFUNCTIONAL TH2 PROTEIN"/>
    <property type="match status" value="1"/>
</dbReference>
<dbReference type="RefSeq" id="WP_067387552.1">
    <property type="nucleotide sequence ID" value="NZ_CP015839.1"/>
</dbReference>
<dbReference type="InterPro" id="IPR027574">
    <property type="entry name" value="Thiaminase_II"/>
</dbReference>
<reference evidence="3 4" key="2">
    <citation type="journal article" date="2018" name="Int. J. Syst. Evol. Microbiol.">
        <title>Marinobacterium aestuarii sp. nov., a benzene-degrading marine bacterium isolated from estuary sediment.</title>
        <authorList>
            <person name="Bae S.S."/>
            <person name="Jung J."/>
            <person name="Chung D."/>
            <person name="Baek K."/>
        </authorList>
    </citation>
    <scope>NUCLEOTIDE SEQUENCE [LARGE SCALE GENOMIC DNA]</scope>
    <source>
        <strain evidence="3 4">ST58-10</strain>
    </source>
</reference>
<evidence type="ECO:0000256" key="1">
    <source>
        <dbReference type="RuleBase" id="RU363093"/>
    </source>
</evidence>
<dbReference type="AlphaFoldDB" id="A0A1A9F4Y6"/>
<organism evidence="3 4">
    <name type="scientific">Marinobacterium aestuarii</name>
    <dbReference type="NCBI Taxonomy" id="1821621"/>
    <lineage>
        <taxon>Bacteria</taxon>
        <taxon>Pseudomonadati</taxon>
        <taxon>Pseudomonadota</taxon>
        <taxon>Gammaproteobacteria</taxon>
        <taxon>Oceanospirillales</taxon>
        <taxon>Oceanospirillaceae</taxon>
        <taxon>Marinobacterium</taxon>
    </lineage>
</organism>
<evidence type="ECO:0000313" key="4">
    <source>
        <dbReference type="Proteomes" id="UP000078070"/>
    </source>
</evidence>
<comment type="pathway">
    <text evidence="1">Cofactor biosynthesis; thiamine diphosphate biosynthesis.</text>
</comment>
<evidence type="ECO:0000313" key="3">
    <source>
        <dbReference type="EMBL" id="ANG65374.1"/>
    </source>
</evidence>
<sequence>MSIYEQLKRAAQPDWDAYIQHDFVRGMGDGTLAPESFAHYLKQDYLFLLQFSRAWGLAVYKSRTLEQMRYAQQGINAMLDIEIGLHVQYCADWGISEAQLQALPEAAATVAYTRYVLDSGLCGDLADLHAALAPCIVGYAEVARWLLDQPTTQLDGNPYRAWIEMYASEEYQQVADAEIRLLDELCAGMPARRLGELSHTFHTATRMEGAFWQMGLDLSA</sequence>
<comment type="catalytic activity">
    <reaction evidence="1">
        <text>4-amino-5-aminomethyl-2-methylpyrimidine + H2O = 4-amino-5-hydroxymethyl-2-methylpyrimidine + NH4(+)</text>
        <dbReference type="Rhea" id="RHEA:31799"/>
        <dbReference type="ChEBI" id="CHEBI:15377"/>
        <dbReference type="ChEBI" id="CHEBI:16892"/>
        <dbReference type="ChEBI" id="CHEBI:28938"/>
        <dbReference type="ChEBI" id="CHEBI:63416"/>
        <dbReference type="EC" id="3.5.99.2"/>
    </reaction>
</comment>
<dbReference type="GO" id="GO:0009228">
    <property type="term" value="P:thiamine biosynthetic process"/>
    <property type="evidence" value="ECO:0007669"/>
    <property type="project" value="UniProtKB-KW"/>
</dbReference>
<comment type="function">
    <text evidence="1">Catalyzes an amino-pyrimidine hydrolysis reaction at the C5' of the pyrimidine moiety of thiamine compounds, a reaction that is part of a thiamine salvage pathway.</text>
</comment>
<dbReference type="OrthoDB" id="34166at2"/>
<dbReference type="EMBL" id="CP015839">
    <property type="protein sequence ID" value="ANG65374.1"/>
    <property type="molecule type" value="Genomic_DNA"/>
</dbReference>
<dbReference type="InterPro" id="IPR004305">
    <property type="entry name" value="Thiaminase-2/PQQC"/>
</dbReference>
<dbReference type="UniPathway" id="UPA00060"/>
<feature type="domain" description="Thiaminase-2/PQQC" evidence="2">
    <location>
        <begin position="10"/>
        <end position="217"/>
    </location>
</feature>
<dbReference type="STRING" id="1821621.A8C75_20165"/>
<dbReference type="EC" id="3.5.99.2" evidence="1"/>
<dbReference type="GO" id="GO:0050334">
    <property type="term" value="F:thiaminase activity"/>
    <property type="evidence" value="ECO:0007669"/>
    <property type="project" value="UniProtKB-EC"/>
</dbReference>
<comment type="catalytic activity">
    <reaction evidence="1">
        <text>thiamine + H2O = 5-(2-hydroxyethyl)-4-methylthiazole + 4-amino-5-hydroxymethyl-2-methylpyrimidine + H(+)</text>
        <dbReference type="Rhea" id="RHEA:17509"/>
        <dbReference type="ChEBI" id="CHEBI:15377"/>
        <dbReference type="ChEBI" id="CHEBI:15378"/>
        <dbReference type="ChEBI" id="CHEBI:16892"/>
        <dbReference type="ChEBI" id="CHEBI:17957"/>
        <dbReference type="ChEBI" id="CHEBI:18385"/>
        <dbReference type="EC" id="3.5.99.2"/>
    </reaction>
</comment>
<keyword evidence="1" id="KW-0378">Hydrolase</keyword>
<keyword evidence="4" id="KW-1185">Reference proteome</keyword>
<dbReference type="PANTHER" id="PTHR43198:SF2">
    <property type="entry name" value="SI:CH1073-67J19.1-RELATED"/>
    <property type="match status" value="1"/>
</dbReference>
<dbReference type="SUPFAM" id="SSF48613">
    <property type="entry name" value="Heme oxygenase-like"/>
    <property type="match status" value="1"/>
</dbReference>
<dbReference type="CDD" id="cd19367">
    <property type="entry name" value="TenA_C_ScTHI20-like"/>
    <property type="match status" value="1"/>
</dbReference>
<evidence type="ECO:0000259" key="2">
    <source>
        <dbReference type="Pfam" id="PF03070"/>
    </source>
</evidence>
<dbReference type="InterPro" id="IPR050967">
    <property type="entry name" value="Thiamine_Salvage_TenA"/>
</dbReference>
<accession>A0A1A9F4Y6</accession>
<dbReference type="GO" id="GO:0009229">
    <property type="term" value="P:thiamine diphosphate biosynthetic process"/>
    <property type="evidence" value="ECO:0007669"/>
    <property type="project" value="UniProtKB-UniPathway"/>
</dbReference>
<protein>
    <recommendedName>
        <fullName evidence="1">Aminopyrimidine aminohydrolase</fullName>
        <ecNumber evidence="1">3.5.99.2</ecNumber>
    </recommendedName>
</protein>
<proteinExistence type="inferred from homology"/>
<dbReference type="InterPro" id="IPR016084">
    <property type="entry name" value="Haem_Oase-like_multi-hlx"/>
</dbReference>
<dbReference type="KEGG" id="mars:A8C75_20165"/>
<name>A0A1A9F4Y6_9GAMM</name>
<dbReference type="GO" id="GO:0005829">
    <property type="term" value="C:cytosol"/>
    <property type="evidence" value="ECO:0007669"/>
    <property type="project" value="TreeGrafter"/>
</dbReference>